<protein>
    <submittedName>
        <fullName evidence="3">Histidine kinase</fullName>
    </submittedName>
</protein>
<organism evidence="3 4">
    <name type="scientific">Flavobacterium hydrocarbonoxydans</name>
    <dbReference type="NCBI Taxonomy" id="2683249"/>
    <lineage>
        <taxon>Bacteria</taxon>
        <taxon>Pseudomonadati</taxon>
        <taxon>Bacteroidota</taxon>
        <taxon>Flavobacteriia</taxon>
        <taxon>Flavobacteriales</taxon>
        <taxon>Flavobacteriaceae</taxon>
        <taxon>Flavobacterium</taxon>
    </lineage>
</organism>
<feature type="domain" description="2TM" evidence="2">
    <location>
        <begin position="12"/>
        <end position="90"/>
    </location>
</feature>
<evidence type="ECO:0000256" key="1">
    <source>
        <dbReference type="SAM" id="Phobius"/>
    </source>
</evidence>
<dbReference type="RefSeq" id="WP_160375929.1">
    <property type="nucleotide sequence ID" value="NZ_WSTB01000010.1"/>
</dbReference>
<evidence type="ECO:0000313" key="3">
    <source>
        <dbReference type="EMBL" id="MWB96027.1"/>
    </source>
</evidence>
<dbReference type="Pfam" id="PF13239">
    <property type="entry name" value="2TM"/>
    <property type="match status" value="1"/>
</dbReference>
<dbReference type="EMBL" id="WSTB01000010">
    <property type="protein sequence ID" value="MWB96027.1"/>
    <property type="molecule type" value="Genomic_DNA"/>
</dbReference>
<keyword evidence="1" id="KW-0472">Membrane</keyword>
<keyword evidence="1" id="KW-0812">Transmembrane</keyword>
<evidence type="ECO:0000313" key="4">
    <source>
        <dbReference type="Proteomes" id="UP000471501"/>
    </source>
</evidence>
<dbReference type="InterPro" id="IPR025698">
    <property type="entry name" value="2TM_dom"/>
</dbReference>
<proteinExistence type="predicted"/>
<sequence>MEPDYNETERYQQARKKVTEIKEFYQHLTVFILVSIILIVINLMTSPGYLWFVWCLIGWGMGLVLHGLAAFNLPPFFDKEWEAKKIREILEKDNNKQTWE</sequence>
<name>A0A6I4NYB8_9FLAO</name>
<keyword evidence="3" id="KW-0418">Kinase</keyword>
<accession>A0A6I4NYB8</accession>
<dbReference type="Proteomes" id="UP000471501">
    <property type="component" value="Unassembled WGS sequence"/>
</dbReference>
<feature type="transmembrane region" description="Helical" evidence="1">
    <location>
        <begin position="24"/>
        <end position="45"/>
    </location>
</feature>
<keyword evidence="4" id="KW-1185">Reference proteome</keyword>
<reference evidence="3 4" key="1">
    <citation type="submission" date="2019-12" db="EMBL/GenBank/DDBJ databases">
        <authorList>
            <person name="Kim Y.S."/>
        </authorList>
    </citation>
    <scope>NUCLEOTIDE SEQUENCE [LARGE SCALE GENOMIC DNA]</scope>
    <source>
        <strain evidence="3 4">GA093</strain>
    </source>
</reference>
<dbReference type="GO" id="GO:0016301">
    <property type="term" value="F:kinase activity"/>
    <property type="evidence" value="ECO:0007669"/>
    <property type="project" value="UniProtKB-KW"/>
</dbReference>
<keyword evidence="1" id="KW-1133">Transmembrane helix</keyword>
<feature type="transmembrane region" description="Helical" evidence="1">
    <location>
        <begin position="51"/>
        <end position="77"/>
    </location>
</feature>
<dbReference type="AlphaFoldDB" id="A0A6I4NYB8"/>
<evidence type="ECO:0000259" key="2">
    <source>
        <dbReference type="Pfam" id="PF13239"/>
    </source>
</evidence>
<comment type="caution">
    <text evidence="3">The sequence shown here is derived from an EMBL/GenBank/DDBJ whole genome shotgun (WGS) entry which is preliminary data.</text>
</comment>
<keyword evidence="3" id="KW-0808">Transferase</keyword>
<gene>
    <name evidence="3" type="ORF">GON26_16805</name>
</gene>